<dbReference type="EMBL" id="JAJFAZ020000001">
    <property type="protein sequence ID" value="KAI5352085.1"/>
    <property type="molecule type" value="Genomic_DNA"/>
</dbReference>
<gene>
    <name evidence="1" type="ORF">L3X38_004976</name>
</gene>
<protein>
    <submittedName>
        <fullName evidence="1">Uncharacterized protein</fullName>
    </submittedName>
</protein>
<evidence type="ECO:0000313" key="1">
    <source>
        <dbReference type="EMBL" id="KAI5352085.1"/>
    </source>
</evidence>
<proteinExistence type="predicted"/>
<name>A0AAD5F3S4_PRUDU</name>
<organism evidence="1 2">
    <name type="scientific">Prunus dulcis</name>
    <name type="common">Almond</name>
    <name type="synonym">Amygdalus dulcis</name>
    <dbReference type="NCBI Taxonomy" id="3755"/>
    <lineage>
        <taxon>Eukaryota</taxon>
        <taxon>Viridiplantae</taxon>
        <taxon>Streptophyta</taxon>
        <taxon>Embryophyta</taxon>
        <taxon>Tracheophyta</taxon>
        <taxon>Spermatophyta</taxon>
        <taxon>Magnoliopsida</taxon>
        <taxon>eudicotyledons</taxon>
        <taxon>Gunneridae</taxon>
        <taxon>Pentapetalae</taxon>
        <taxon>rosids</taxon>
        <taxon>fabids</taxon>
        <taxon>Rosales</taxon>
        <taxon>Rosaceae</taxon>
        <taxon>Amygdaloideae</taxon>
        <taxon>Amygdaleae</taxon>
        <taxon>Prunus</taxon>
    </lineage>
</organism>
<keyword evidence="2" id="KW-1185">Reference proteome</keyword>
<dbReference type="Proteomes" id="UP001054821">
    <property type="component" value="Chromosome 1"/>
</dbReference>
<reference evidence="1 2" key="1">
    <citation type="journal article" date="2022" name="G3 (Bethesda)">
        <title>Whole-genome sequence and methylome profiling of the almond [Prunus dulcis (Mill.) D.A. Webb] cultivar 'Nonpareil'.</title>
        <authorList>
            <person name="D'Amico-Willman K.M."/>
            <person name="Ouma W.Z."/>
            <person name="Meulia T."/>
            <person name="Sideli G.M."/>
            <person name="Gradziel T.M."/>
            <person name="Fresnedo-Ramirez J."/>
        </authorList>
    </citation>
    <scope>NUCLEOTIDE SEQUENCE [LARGE SCALE GENOMIC DNA]</scope>
    <source>
        <strain evidence="1">Clone GOH B32 T37-40</strain>
    </source>
</reference>
<dbReference type="AlphaFoldDB" id="A0AAD5F3S4"/>
<evidence type="ECO:0000313" key="2">
    <source>
        <dbReference type="Proteomes" id="UP001054821"/>
    </source>
</evidence>
<accession>A0AAD5F3S4</accession>
<sequence length="130" mass="14674">MSTDILVAFRNIAAFENVNVYRHPGCLRIILRSQVEYISLSPARGIDGFVYARMTLPSSIEDARTVLCEDLRLGLSVFPWVLRGMHLGPIMGPLSSARNASTADLTSSEFCDDVSNMWPHVWYLELTIYY</sequence>
<comment type="caution">
    <text evidence="1">The sequence shown here is derived from an EMBL/GenBank/DDBJ whole genome shotgun (WGS) entry which is preliminary data.</text>
</comment>